<dbReference type="GeneID" id="94687584"/>
<dbReference type="SUPFAM" id="SSF109604">
    <property type="entry name" value="HD-domain/PDEase-like"/>
    <property type="match status" value="1"/>
</dbReference>
<proteinExistence type="predicted"/>
<organism evidence="1 2">
    <name type="scientific">Alloalcanivorax xenomutans</name>
    <dbReference type="NCBI Taxonomy" id="1094342"/>
    <lineage>
        <taxon>Bacteria</taxon>
        <taxon>Pseudomonadati</taxon>
        <taxon>Pseudomonadota</taxon>
        <taxon>Gammaproteobacteria</taxon>
        <taxon>Oceanospirillales</taxon>
        <taxon>Alcanivoracaceae</taxon>
        <taxon>Alloalcanivorax</taxon>
    </lineage>
</organism>
<dbReference type="Proteomes" id="UP001107961">
    <property type="component" value="Unassembled WGS sequence"/>
</dbReference>
<dbReference type="RefSeq" id="WP_022996123.1">
    <property type="nucleotide sequence ID" value="NZ_CBDDTQ010000005.1"/>
</dbReference>
<evidence type="ECO:0000313" key="1">
    <source>
        <dbReference type="EMBL" id="MCE7510694.1"/>
    </source>
</evidence>
<protein>
    <recommendedName>
        <fullName evidence="3">HD domain-containing protein</fullName>
    </recommendedName>
</protein>
<name>A0A9Q3W8Y3_9GAMM</name>
<keyword evidence="2" id="KW-1185">Reference proteome</keyword>
<dbReference type="AlphaFoldDB" id="A0A9Q3W8Y3"/>
<evidence type="ECO:0008006" key="3">
    <source>
        <dbReference type="Google" id="ProtNLM"/>
    </source>
</evidence>
<reference evidence="1" key="1">
    <citation type="submission" date="2022-01" db="EMBL/GenBank/DDBJ databases">
        <authorList>
            <person name="Karlyshev A.V."/>
            <person name="Jaspars M."/>
        </authorList>
    </citation>
    <scope>NUCLEOTIDE SEQUENCE</scope>
    <source>
        <strain evidence="1">AGSA3-2</strain>
    </source>
</reference>
<gene>
    <name evidence="1" type="ORF">LZG35_18810</name>
</gene>
<comment type="caution">
    <text evidence="1">The sequence shown here is derived from an EMBL/GenBank/DDBJ whole genome shotgun (WGS) entry which is preliminary data.</text>
</comment>
<sequence length="186" mass="21480">MDTVSMHQALITELPLVDALFDQYAERFGRDQTAYRNHVYRLVNLVALQQPLTEDTLEKLQVAAFFHDAGIWLAGTFNYLSPSARLACHYLHETGRGAWSAEVQDMILDHHKLSACEPGKTALVEAFRRADWIDLSRGLLRFTVPRPALRAVLRRFPNAGFHRRLLTLFLRQMATEPWRPLPMLRR</sequence>
<evidence type="ECO:0000313" key="2">
    <source>
        <dbReference type="Proteomes" id="UP001107961"/>
    </source>
</evidence>
<accession>A0A9Q3W8Y3</accession>
<dbReference type="EMBL" id="JAJVKT010000028">
    <property type="protein sequence ID" value="MCE7510694.1"/>
    <property type="molecule type" value="Genomic_DNA"/>
</dbReference>